<protein>
    <recommendedName>
        <fullName evidence="3">Ferredoxin</fullName>
    </recommendedName>
</protein>
<proteinExistence type="predicted"/>
<dbReference type="AlphaFoldDB" id="A0A316FH77"/>
<keyword evidence="2" id="KW-1185">Reference proteome</keyword>
<organism evidence="1 2">
    <name type="scientific">Actinoplanes xinjiangensis</name>
    <dbReference type="NCBI Taxonomy" id="512350"/>
    <lineage>
        <taxon>Bacteria</taxon>
        <taxon>Bacillati</taxon>
        <taxon>Actinomycetota</taxon>
        <taxon>Actinomycetes</taxon>
        <taxon>Micromonosporales</taxon>
        <taxon>Micromonosporaceae</taxon>
        <taxon>Actinoplanes</taxon>
    </lineage>
</organism>
<dbReference type="EMBL" id="QGGR01000006">
    <property type="protein sequence ID" value="PWK48154.1"/>
    <property type="molecule type" value="Genomic_DNA"/>
</dbReference>
<dbReference type="OrthoDB" id="4537544at2"/>
<name>A0A316FH77_9ACTN</name>
<evidence type="ECO:0000313" key="1">
    <source>
        <dbReference type="EMBL" id="PWK48154.1"/>
    </source>
</evidence>
<accession>A0A316FH77</accession>
<dbReference type="RefSeq" id="WP_109593486.1">
    <property type="nucleotide sequence ID" value="NZ_BONA01000039.1"/>
</dbReference>
<reference evidence="1 2" key="1">
    <citation type="submission" date="2018-05" db="EMBL/GenBank/DDBJ databases">
        <title>Genomic Encyclopedia of Archaeal and Bacterial Type Strains, Phase II (KMG-II): from individual species to whole genera.</title>
        <authorList>
            <person name="Goeker M."/>
        </authorList>
    </citation>
    <scope>NUCLEOTIDE SEQUENCE [LARGE SCALE GENOMIC DNA]</scope>
    <source>
        <strain evidence="1 2">DSM 45184</strain>
    </source>
</reference>
<gene>
    <name evidence="1" type="ORF">BC793_106181</name>
</gene>
<evidence type="ECO:0008006" key="3">
    <source>
        <dbReference type="Google" id="ProtNLM"/>
    </source>
</evidence>
<dbReference type="Proteomes" id="UP000245697">
    <property type="component" value="Unassembled WGS sequence"/>
</dbReference>
<sequence>MIGYWDPLPTARRVLDDRALIAADLFQGLWEQRNWRNVPGPFYAAETDIMALGRGEAPNNICYDGDRGDGTVSEFVHRQPVTEGETAALIGAAQVEHWRGYQWDGDDHWTVDGVREWWRERGRVREWAVRIAADWAADGHPEWGFAGGPEYAGLYQDAARGHRDFVAYLDGGLEAYLRGYLFWLDRRREPRPGEALPILGS</sequence>
<evidence type="ECO:0000313" key="2">
    <source>
        <dbReference type="Proteomes" id="UP000245697"/>
    </source>
</evidence>
<comment type="caution">
    <text evidence="1">The sequence shown here is derived from an EMBL/GenBank/DDBJ whole genome shotgun (WGS) entry which is preliminary data.</text>
</comment>